<accession>A0A6G4WY31</accession>
<feature type="compositionally biased region" description="Basic and acidic residues" evidence="1">
    <location>
        <begin position="54"/>
        <end position="73"/>
    </location>
</feature>
<gene>
    <name evidence="2" type="ORF">G5C65_16985</name>
</gene>
<name>A0A6G4WY31_9ACTN</name>
<feature type="region of interest" description="Disordered" evidence="1">
    <location>
        <begin position="31"/>
        <end position="93"/>
    </location>
</feature>
<comment type="caution">
    <text evidence="2">The sequence shown here is derived from an EMBL/GenBank/DDBJ whole genome shotgun (WGS) entry which is preliminary data.</text>
</comment>
<feature type="compositionally biased region" description="Basic and acidic residues" evidence="1">
    <location>
        <begin position="31"/>
        <end position="42"/>
    </location>
</feature>
<dbReference type="RefSeq" id="WP_165299694.1">
    <property type="nucleotide sequence ID" value="NZ_JAAKZZ010000160.1"/>
</dbReference>
<dbReference type="AlphaFoldDB" id="A0A6G4WY31"/>
<dbReference type="Proteomes" id="UP000477722">
    <property type="component" value="Unassembled WGS sequence"/>
</dbReference>
<keyword evidence="3" id="KW-1185">Reference proteome</keyword>
<protein>
    <submittedName>
        <fullName evidence="2">Uncharacterized protein</fullName>
    </submittedName>
</protein>
<evidence type="ECO:0000313" key="3">
    <source>
        <dbReference type="Proteomes" id="UP000477722"/>
    </source>
</evidence>
<evidence type="ECO:0000256" key="1">
    <source>
        <dbReference type="SAM" id="MobiDB-lite"/>
    </source>
</evidence>
<evidence type="ECO:0000313" key="2">
    <source>
        <dbReference type="EMBL" id="NGO70018.1"/>
    </source>
</evidence>
<proteinExistence type="predicted"/>
<dbReference type="EMBL" id="JAAKZZ010000160">
    <property type="protein sequence ID" value="NGO70018.1"/>
    <property type="molecule type" value="Genomic_DNA"/>
</dbReference>
<sequence length="93" mass="10349">MAFIKVGSRTLLIALAVVTILVFGWLSDDDVRAGESKDDTPDPRTTVHFPVDFDDLRKEQEKKGREKRGDRAGRTPRPGSTVSYPVTFATGER</sequence>
<organism evidence="2 3">
    <name type="scientific">Streptomyces boncukensis</name>
    <dbReference type="NCBI Taxonomy" id="2711219"/>
    <lineage>
        <taxon>Bacteria</taxon>
        <taxon>Bacillati</taxon>
        <taxon>Actinomycetota</taxon>
        <taxon>Actinomycetes</taxon>
        <taxon>Kitasatosporales</taxon>
        <taxon>Streptomycetaceae</taxon>
        <taxon>Streptomyces</taxon>
    </lineage>
</organism>
<reference evidence="2 3" key="1">
    <citation type="submission" date="2020-02" db="EMBL/GenBank/DDBJ databases">
        <title>Whole-genome analyses of novel actinobacteria.</title>
        <authorList>
            <person name="Sahin N."/>
            <person name="Tatar D."/>
        </authorList>
    </citation>
    <scope>NUCLEOTIDE SEQUENCE [LARGE SCALE GENOMIC DNA]</scope>
    <source>
        <strain evidence="2 3">SB3404</strain>
    </source>
</reference>